<dbReference type="CDD" id="cd16917">
    <property type="entry name" value="HATPase_UhpB-NarQ-NarX-like"/>
    <property type="match status" value="1"/>
</dbReference>
<dbReference type="InterPro" id="IPR003660">
    <property type="entry name" value="HAMP_dom"/>
</dbReference>
<evidence type="ECO:0000256" key="6">
    <source>
        <dbReference type="SAM" id="Phobius"/>
    </source>
</evidence>
<evidence type="ECO:0000256" key="1">
    <source>
        <dbReference type="ARBA" id="ARBA00000085"/>
    </source>
</evidence>
<evidence type="ECO:0000256" key="5">
    <source>
        <dbReference type="ARBA" id="ARBA00022777"/>
    </source>
</evidence>
<keyword evidence="6" id="KW-1133">Transmembrane helix</keyword>
<dbReference type="PROSITE" id="PS50885">
    <property type="entry name" value="HAMP"/>
    <property type="match status" value="1"/>
</dbReference>
<feature type="transmembrane region" description="Helical" evidence="6">
    <location>
        <begin position="69"/>
        <end position="93"/>
    </location>
</feature>
<evidence type="ECO:0000256" key="3">
    <source>
        <dbReference type="ARBA" id="ARBA00022553"/>
    </source>
</evidence>
<dbReference type="Pfam" id="PF00672">
    <property type="entry name" value="HAMP"/>
    <property type="match status" value="1"/>
</dbReference>
<dbReference type="EMBL" id="BARS01004702">
    <property type="protein sequence ID" value="GAF82315.1"/>
    <property type="molecule type" value="Genomic_DNA"/>
</dbReference>
<dbReference type="PROSITE" id="PS50109">
    <property type="entry name" value="HIS_KIN"/>
    <property type="match status" value="1"/>
</dbReference>
<gene>
    <name evidence="9" type="ORF">S01H1_09208</name>
</gene>
<dbReference type="InterPro" id="IPR050482">
    <property type="entry name" value="Sensor_HK_TwoCompSys"/>
</dbReference>
<evidence type="ECO:0000259" key="7">
    <source>
        <dbReference type="PROSITE" id="PS50109"/>
    </source>
</evidence>
<keyword evidence="6" id="KW-0812">Transmembrane</keyword>
<evidence type="ECO:0000256" key="4">
    <source>
        <dbReference type="ARBA" id="ARBA00022679"/>
    </source>
</evidence>
<feature type="domain" description="HAMP" evidence="8">
    <location>
        <begin position="94"/>
        <end position="146"/>
    </location>
</feature>
<keyword evidence="6" id="KW-0472">Membrane</keyword>
<dbReference type="InterPro" id="IPR003594">
    <property type="entry name" value="HATPase_dom"/>
</dbReference>
<keyword evidence="5" id="KW-0418">Kinase</keyword>
<accession>X0U1J3</accession>
<comment type="catalytic activity">
    <reaction evidence="1">
        <text>ATP + protein L-histidine = ADP + protein N-phospho-L-histidine.</text>
        <dbReference type="EC" id="2.7.13.3"/>
    </reaction>
</comment>
<dbReference type="EC" id="2.7.13.3" evidence="2"/>
<dbReference type="GO" id="GO:0016020">
    <property type="term" value="C:membrane"/>
    <property type="evidence" value="ECO:0007669"/>
    <property type="project" value="InterPro"/>
</dbReference>
<dbReference type="CDD" id="cd06225">
    <property type="entry name" value="HAMP"/>
    <property type="match status" value="1"/>
</dbReference>
<dbReference type="Pfam" id="PF02518">
    <property type="entry name" value="HATPase_c"/>
    <property type="match status" value="1"/>
</dbReference>
<dbReference type="GO" id="GO:0046983">
    <property type="term" value="F:protein dimerization activity"/>
    <property type="evidence" value="ECO:0007669"/>
    <property type="project" value="InterPro"/>
</dbReference>
<feature type="domain" description="Histidine kinase" evidence="7">
    <location>
        <begin position="265"/>
        <end position="352"/>
    </location>
</feature>
<organism evidence="9">
    <name type="scientific">marine sediment metagenome</name>
    <dbReference type="NCBI Taxonomy" id="412755"/>
    <lineage>
        <taxon>unclassified sequences</taxon>
        <taxon>metagenomes</taxon>
        <taxon>ecological metagenomes</taxon>
    </lineage>
</organism>
<sequence length="361" mass="39935">MPGLEAPLQRALGGESNPDDLFISLVPEESFYLTLPILDVAGRNVLGVVVLHMEHIPTANDVPATLWTLLVRSVIVLLIAAGIVGTIFGALTANGMVTRLGRISQVTDAWSQGDFSEFIEDRTGDEISQLVNHLNRMAEQLQQFIRRSKEMVISEERSRLARDLHDSAKQEALAASFHMGTALTLFDSDPESAKKHLTEADNLVDSVRAELTDLIHELRPPSMNGRQFDETLNEYIIEWAHQSGIGAELSVDGSFEISLEVKQAIYRIMQEALANIARHSSADNVEIRLMYQDSRVEFCVGDDGKGFDPLEKHDGMGLDSMRERAEALGGNFSIDSTEDQGTLIRVLLPTEQQPLDNSRKA</sequence>
<dbReference type="SUPFAM" id="SSF158472">
    <property type="entry name" value="HAMP domain-like"/>
    <property type="match status" value="1"/>
</dbReference>
<evidence type="ECO:0000313" key="9">
    <source>
        <dbReference type="EMBL" id="GAF82315.1"/>
    </source>
</evidence>
<dbReference type="GO" id="GO:0000155">
    <property type="term" value="F:phosphorelay sensor kinase activity"/>
    <property type="evidence" value="ECO:0007669"/>
    <property type="project" value="InterPro"/>
</dbReference>
<protein>
    <recommendedName>
        <fullName evidence="2">histidine kinase</fullName>
        <ecNumber evidence="2">2.7.13.3</ecNumber>
    </recommendedName>
</protein>
<reference evidence="9" key="1">
    <citation type="journal article" date="2014" name="Front. Microbiol.">
        <title>High frequency of phylogenetically diverse reductive dehalogenase-homologous genes in deep subseafloor sedimentary metagenomes.</title>
        <authorList>
            <person name="Kawai M."/>
            <person name="Futagami T."/>
            <person name="Toyoda A."/>
            <person name="Takaki Y."/>
            <person name="Nishi S."/>
            <person name="Hori S."/>
            <person name="Arai W."/>
            <person name="Tsubouchi T."/>
            <person name="Morono Y."/>
            <person name="Uchiyama I."/>
            <person name="Ito T."/>
            <person name="Fujiyama A."/>
            <person name="Inagaki F."/>
            <person name="Takami H."/>
        </authorList>
    </citation>
    <scope>NUCLEOTIDE SEQUENCE</scope>
    <source>
        <strain evidence="9">Expedition CK06-06</strain>
    </source>
</reference>
<name>X0U1J3_9ZZZZ</name>
<keyword evidence="3" id="KW-0597">Phosphoprotein</keyword>
<keyword evidence="4" id="KW-0808">Transferase</keyword>
<dbReference type="SMART" id="SM00387">
    <property type="entry name" value="HATPase_c"/>
    <property type="match status" value="1"/>
</dbReference>
<dbReference type="SMART" id="SM00304">
    <property type="entry name" value="HAMP"/>
    <property type="match status" value="1"/>
</dbReference>
<dbReference type="InterPro" id="IPR036890">
    <property type="entry name" value="HATPase_C_sf"/>
</dbReference>
<dbReference type="Gene3D" id="6.10.340.10">
    <property type="match status" value="1"/>
</dbReference>
<dbReference type="Gene3D" id="1.20.5.1930">
    <property type="match status" value="1"/>
</dbReference>
<evidence type="ECO:0000259" key="8">
    <source>
        <dbReference type="PROSITE" id="PS50885"/>
    </source>
</evidence>
<proteinExistence type="predicted"/>
<dbReference type="AlphaFoldDB" id="X0U1J3"/>
<dbReference type="InterPro" id="IPR005467">
    <property type="entry name" value="His_kinase_dom"/>
</dbReference>
<evidence type="ECO:0000256" key="2">
    <source>
        <dbReference type="ARBA" id="ARBA00012438"/>
    </source>
</evidence>
<dbReference type="SUPFAM" id="SSF55874">
    <property type="entry name" value="ATPase domain of HSP90 chaperone/DNA topoisomerase II/histidine kinase"/>
    <property type="match status" value="1"/>
</dbReference>
<dbReference type="InterPro" id="IPR011712">
    <property type="entry name" value="Sig_transdc_His_kin_sub3_dim/P"/>
</dbReference>
<dbReference type="Pfam" id="PF07730">
    <property type="entry name" value="HisKA_3"/>
    <property type="match status" value="1"/>
</dbReference>
<dbReference type="PANTHER" id="PTHR24421">
    <property type="entry name" value="NITRATE/NITRITE SENSOR PROTEIN NARX-RELATED"/>
    <property type="match status" value="1"/>
</dbReference>
<comment type="caution">
    <text evidence="9">The sequence shown here is derived from an EMBL/GenBank/DDBJ whole genome shotgun (WGS) entry which is preliminary data.</text>
</comment>
<dbReference type="Gene3D" id="3.30.565.10">
    <property type="entry name" value="Histidine kinase-like ATPase, C-terminal domain"/>
    <property type="match status" value="1"/>
</dbReference>